<feature type="binding site" evidence="8">
    <location>
        <position position="115"/>
    </location>
    <ligand>
        <name>Zn(2+)</name>
        <dbReference type="ChEBI" id="CHEBI:29105"/>
        <note>catalytic</note>
    </ligand>
</feature>
<dbReference type="InterPro" id="IPR001590">
    <property type="entry name" value="Peptidase_M12B"/>
</dbReference>
<dbReference type="KEGG" id="cvn:111130493"/>
<feature type="active site" evidence="8">
    <location>
        <position position="112"/>
    </location>
</feature>
<keyword evidence="5" id="KW-0482">Metalloprotease</keyword>
<reference evidence="12 13" key="1">
    <citation type="submission" date="2025-04" db="UniProtKB">
        <authorList>
            <consortium name="RefSeq"/>
        </authorList>
    </citation>
    <scope>IDENTIFICATION</scope>
    <source>
        <tissue evidence="12 13">Whole sample</tissue>
    </source>
</reference>
<dbReference type="SUPFAM" id="SSF55486">
    <property type="entry name" value="Metalloproteases ('zincins'), catalytic domain"/>
    <property type="match status" value="1"/>
</dbReference>
<evidence type="ECO:0000313" key="12">
    <source>
        <dbReference type="RefSeq" id="XP_022333334.1"/>
    </source>
</evidence>
<feature type="region of interest" description="Disordered" evidence="9">
    <location>
        <begin position="300"/>
        <end position="323"/>
    </location>
</feature>
<evidence type="ECO:0000313" key="13">
    <source>
        <dbReference type="RefSeq" id="XP_022333335.1"/>
    </source>
</evidence>
<keyword evidence="3" id="KW-0378">Hydrolase</keyword>
<dbReference type="GO" id="GO:0004222">
    <property type="term" value="F:metalloendopeptidase activity"/>
    <property type="evidence" value="ECO:0007669"/>
    <property type="project" value="InterPro"/>
</dbReference>
<evidence type="ECO:0000256" key="1">
    <source>
        <dbReference type="ARBA" id="ARBA00022670"/>
    </source>
</evidence>
<dbReference type="GeneID" id="111130493"/>
<sequence>MGLILKSSWQLSSLKRESVIPRGCRPRQATLVHQRALIDVEAALRDFTSWLQSTDLPDYDHAVAFTGYTLVKNSRKIDGLAYMSRICDTQGQSSSIVGENGDFMSVGVVAHEIAHSLGASHDGSSSGSGNCSADDNFIMAPQHQMDPQRAKHLFRFSSCSSREILQHFRSQTPQCLIDNNHEFFYSYDLDHRPPGQIISRDTQCKLVFGENSTLCHYVASSGGDDQFCANVWCHNPTNPSMCQTKARLLTLPGTGCGDNKICRMGRCIDKERESEMPTEACSGGGEDEVYCRRLLHRQGVRPVSSPPSGGCAAERALGGTDRD</sequence>
<accession>A0A8B8E0T4</accession>
<dbReference type="PROSITE" id="PS50215">
    <property type="entry name" value="ADAM_MEPRO"/>
    <property type="match status" value="1"/>
</dbReference>
<evidence type="ECO:0000256" key="2">
    <source>
        <dbReference type="ARBA" id="ARBA00022723"/>
    </source>
</evidence>
<evidence type="ECO:0000256" key="5">
    <source>
        <dbReference type="ARBA" id="ARBA00023049"/>
    </source>
</evidence>
<dbReference type="InterPro" id="IPR024079">
    <property type="entry name" value="MetalloPept_cat_dom_sf"/>
</dbReference>
<proteinExistence type="predicted"/>
<organism evidence="11 12">
    <name type="scientific">Crassostrea virginica</name>
    <name type="common">Eastern oyster</name>
    <dbReference type="NCBI Taxonomy" id="6565"/>
    <lineage>
        <taxon>Eukaryota</taxon>
        <taxon>Metazoa</taxon>
        <taxon>Spiralia</taxon>
        <taxon>Lophotrochozoa</taxon>
        <taxon>Mollusca</taxon>
        <taxon>Bivalvia</taxon>
        <taxon>Autobranchia</taxon>
        <taxon>Pteriomorphia</taxon>
        <taxon>Ostreida</taxon>
        <taxon>Ostreoidea</taxon>
        <taxon>Ostreidae</taxon>
        <taxon>Crassostrea</taxon>
    </lineage>
</organism>
<dbReference type="Pfam" id="PF17771">
    <property type="entry name" value="ADAMTS_CR_2"/>
    <property type="match status" value="1"/>
</dbReference>
<feature type="domain" description="Peptidase M12B" evidence="10">
    <location>
        <begin position="39"/>
        <end position="180"/>
    </location>
</feature>
<keyword evidence="1" id="KW-0645">Protease</keyword>
<dbReference type="Gene3D" id="3.40.390.10">
    <property type="entry name" value="Collagenase (Catalytic Domain)"/>
    <property type="match status" value="1"/>
</dbReference>
<dbReference type="PANTHER" id="PTHR11905">
    <property type="entry name" value="ADAM A DISINTEGRIN AND METALLOPROTEASE DOMAIN"/>
    <property type="match status" value="1"/>
</dbReference>
<dbReference type="OrthoDB" id="10035764at2759"/>
<dbReference type="Pfam" id="PF13574">
    <property type="entry name" value="Reprolysin_2"/>
    <property type="match status" value="1"/>
</dbReference>
<dbReference type="PANTHER" id="PTHR11905:SF159">
    <property type="entry name" value="ADAM METALLOPROTEASE"/>
    <property type="match status" value="1"/>
</dbReference>
<name>A0A8B8E0T4_CRAVI</name>
<keyword evidence="4 8" id="KW-0862">Zinc</keyword>
<dbReference type="Proteomes" id="UP000694844">
    <property type="component" value="Chromosome 4"/>
</dbReference>
<dbReference type="SMART" id="SM00608">
    <property type="entry name" value="ACR"/>
    <property type="match status" value="1"/>
</dbReference>
<dbReference type="InterPro" id="IPR006586">
    <property type="entry name" value="ADAM_Cys-rich"/>
</dbReference>
<dbReference type="AlphaFoldDB" id="A0A8B8E0T4"/>
<evidence type="ECO:0000256" key="9">
    <source>
        <dbReference type="SAM" id="MobiDB-lite"/>
    </source>
</evidence>
<feature type="binding site" evidence="8">
    <location>
        <position position="111"/>
    </location>
    <ligand>
        <name>Zn(2+)</name>
        <dbReference type="ChEBI" id="CHEBI:29105"/>
        <note>catalytic</note>
    </ligand>
</feature>
<gene>
    <name evidence="12 13" type="primary">LOC111130493</name>
</gene>
<evidence type="ECO:0000259" key="10">
    <source>
        <dbReference type="PROSITE" id="PS50215"/>
    </source>
</evidence>
<dbReference type="GO" id="GO:0006509">
    <property type="term" value="P:membrane protein ectodomain proteolysis"/>
    <property type="evidence" value="ECO:0007669"/>
    <property type="project" value="TreeGrafter"/>
</dbReference>
<evidence type="ECO:0000256" key="7">
    <source>
        <dbReference type="ARBA" id="ARBA00023180"/>
    </source>
</evidence>
<evidence type="ECO:0000313" key="11">
    <source>
        <dbReference type="Proteomes" id="UP000694844"/>
    </source>
</evidence>
<evidence type="ECO:0000256" key="8">
    <source>
        <dbReference type="PROSITE-ProRule" id="PRU00276"/>
    </source>
</evidence>
<feature type="binding site" evidence="8">
    <location>
        <position position="121"/>
    </location>
    <ligand>
        <name>Zn(2+)</name>
        <dbReference type="ChEBI" id="CHEBI:29105"/>
        <note>catalytic</note>
    </ligand>
</feature>
<evidence type="ECO:0000256" key="4">
    <source>
        <dbReference type="ARBA" id="ARBA00022833"/>
    </source>
</evidence>
<evidence type="ECO:0000256" key="6">
    <source>
        <dbReference type="ARBA" id="ARBA00023157"/>
    </source>
</evidence>
<dbReference type="InterPro" id="IPR041645">
    <property type="entry name" value="ADAMTS_CR_2"/>
</dbReference>
<dbReference type="Gene3D" id="3.40.1620.60">
    <property type="match status" value="1"/>
</dbReference>
<evidence type="ECO:0000256" key="3">
    <source>
        <dbReference type="ARBA" id="ARBA00022801"/>
    </source>
</evidence>
<keyword evidence="7" id="KW-0325">Glycoprotein</keyword>
<dbReference type="GO" id="GO:0046872">
    <property type="term" value="F:metal ion binding"/>
    <property type="evidence" value="ECO:0007669"/>
    <property type="project" value="UniProtKB-KW"/>
</dbReference>
<keyword evidence="2 8" id="KW-0479">Metal-binding</keyword>
<protein>
    <submittedName>
        <fullName evidence="12 13">Metalloprotease mig-17-like</fullName>
    </submittedName>
</protein>
<keyword evidence="6" id="KW-1015">Disulfide bond</keyword>
<dbReference type="RefSeq" id="XP_022333334.1">
    <property type="nucleotide sequence ID" value="XM_022477626.1"/>
</dbReference>
<dbReference type="RefSeq" id="XP_022333335.1">
    <property type="nucleotide sequence ID" value="XM_022477627.1"/>
</dbReference>
<keyword evidence="11" id="KW-1185">Reference proteome</keyword>
<comment type="caution">
    <text evidence="8">Lacks conserved residue(s) required for the propagation of feature annotation.</text>
</comment>